<keyword evidence="3" id="KW-1185">Reference proteome</keyword>
<proteinExistence type="predicted"/>
<organism evidence="2 3">
    <name type="scientific">Adineta ricciae</name>
    <name type="common">Rotifer</name>
    <dbReference type="NCBI Taxonomy" id="249248"/>
    <lineage>
        <taxon>Eukaryota</taxon>
        <taxon>Metazoa</taxon>
        <taxon>Spiralia</taxon>
        <taxon>Gnathifera</taxon>
        <taxon>Rotifera</taxon>
        <taxon>Eurotatoria</taxon>
        <taxon>Bdelloidea</taxon>
        <taxon>Adinetida</taxon>
        <taxon>Adinetidae</taxon>
        <taxon>Adineta</taxon>
    </lineage>
</organism>
<evidence type="ECO:0000313" key="1">
    <source>
        <dbReference type="EMBL" id="CAF1211124.1"/>
    </source>
</evidence>
<dbReference type="EMBL" id="CAJNOJ010000154">
    <property type="protein sequence ID" value="CAF1211124.1"/>
    <property type="molecule type" value="Genomic_DNA"/>
</dbReference>
<evidence type="ECO:0000313" key="3">
    <source>
        <dbReference type="Proteomes" id="UP000663828"/>
    </source>
</evidence>
<dbReference type="Proteomes" id="UP000663852">
    <property type="component" value="Unassembled WGS sequence"/>
</dbReference>
<sequence length="109" mass="13097">MDRTAILREYDNIPTTFLFNKFAYDIMSIICAVIRCYRYNVTMNDVHYISFATPQYRTRQSISFTNLSNQHLLTIQQRETISLTKLIYFYLDDQRHRSAMDFTIIYPSE</sequence>
<reference evidence="2" key="1">
    <citation type="submission" date="2021-02" db="EMBL/GenBank/DDBJ databases">
        <authorList>
            <person name="Nowell W R."/>
        </authorList>
    </citation>
    <scope>NUCLEOTIDE SEQUENCE</scope>
</reference>
<accession>A0A816GLC8</accession>
<dbReference type="Proteomes" id="UP000663828">
    <property type="component" value="Unassembled WGS sequence"/>
</dbReference>
<protein>
    <submittedName>
        <fullName evidence="2">Uncharacterized protein</fullName>
    </submittedName>
</protein>
<evidence type="ECO:0000313" key="2">
    <source>
        <dbReference type="EMBL" id="CAF1675533.1"/>
    </source>
</evidence>
<dbReference type="EMBL" id="CAJNOR010013860">
    <property type="protein sequence ID" value="CAF1675533.1"/>
    <property type="molecule type" value="Genomic_DNA"/>
</dbReference>
<comment type="caution">
    <text evidence="2">The sequence shown here is derived from an EMBL/GenBank/DDBJ whole genome shotgun (WGS) entry which is preliminary data.</text>
</comment>
<dbReference type="AlphaFoldDB" id="A0A816GLC8"/>
<name>A0A816GLC8_ADIRI</name>
<gene>
    <name evidence="1" type="ORF">EDS130_LOCUS25894</name>
    <name evidence="2" type="ORF">XAT740_LOCUS59525</name>
</gene>